<sequence>MPSALRTPSASLISSQAARTAVVRRNQRTEVKTMVTHLRDALAVLLRASRPDEERMARHRDAVYRRFLRLPLG</sequence>
<dbReference type="EMBL" id="JBDFRB010000014">
    <property type="protein sequence ID" value="MEN2745537.1"/>
    <property type="molecule type" value="Genomic_DNA"/>
</dbReference>
<protein>
    <submittedName>
        <fullName evidence="1">Uncharacterized protein</fullName>
    </submittedName>
</protein>
<gene>
    <name evidence="1" type="ORF">ABCQ75_13470</name>
</gene>
<dbReference type="RefSeq" id="WP_345885964.1">
    <property type="nucleotide sequence ID" value="NZ_JBDFRB010000014.1"/>
</dbReference>
<proteinExistence type="predicted"/>
<accession>A0ABU9X241</accession>
<comment type="caution">
    <text evidence="1">The sequence shown here is derived from an EMBL/GenBank/DDBJ whole genome shotgun (WGS) entry which is preliminary data.</text>
</comment>
<dbReference type="Proteomes" id="UP001422074">
    <property type="component" value="Unassembled WGS sequence"/>
</dbReference>
<organism evidence="1 2">
    <name type="scientific">Sinomonas halotolerans</name>
    <dbReference type="NCBI Taxonomy" id="1644133"/>
    <lineage>
        <taxon>Bacteria</taxon>
        <taxon>Bacillati</taxon>
        <taxon>Actinomycetota</taxon>
        <taxon>Actinomycetes</taxon>
        <taxon>Micrococcales</taxon>
        <taxon>Micrococcaceae</taxon>
        <taxon>Sinomonas</taxon>
    </lineage>
</organism>
<evidence type="ECO:0000313" key="2">
    <source>
        <dbReference type="Proteomes" id="UP001422074"/>
    </source>
</evidence>
<evidence type="ECO:0000313" key="1">
    <source>
        <dbReference type="EMBL" id="MEN2745537.1"/>
    </source>
</evidence>
<name>A0ABU9X241_9MICC</name>
<keyword evidence="2" id="KW-1185">Reference proteome</keyword>
<reference evidence="1 2" key="1">
    <citation type="submission" date="2024-05" db="EMBL/GenBank/DDBJ databases">
        <title>Sinomonas sp. nov., isolated from a waste landfill.</title>
        <authorList>
            <person name="Zhao Y."/>
        </authorList>
    </citation>
    <scope>NUCLEOTIDE SEQUENCE [LARGE SCALE GENOMIC DNA]</scope>
    <source>
        <strain evidence="1 2">CCTCC AB2014300</strain>
    </source>
</reference>